<dbReference type="SUPFAM" id="SSF109854">
    <property type="entry name" value="DinB/YfiT-like putative metalloenzymes"/>
    <property type="match status" value="1"/>
</dbReference>
<evidence type="ECO:0000259" key="1">
    <source>
        <dbReference type="Pfam" id="PF11716"/>
    </source>
</evidence>
<comment type="caution">
    <text evidence="2">The sequence shown here is derived from an EMBL/GenBank/DDBJ whole genome shotgun (WGS) entry which is preliminary data.</text>
</comment>
<dbReference type="EMBL" id="BMNC01000019">
    <property type="protein sequence ID" value="GGN23488.1"/>
    <property type="molecule type" value="Genomic_DNA"/>
</dbReference>
<dbReference type="GO" id="GO:0016853">
    <property type="term" value="F:isomerase activity"/>
    <property type="evidence" value="ECO:0007669"/>
    <property type="project" value="UniProtKB-KW"/>
</dbReference>
<sequence>MAEGHELFMSRLWSIDDEQLARPSGLPGWSGRHLLSHIGHNARALGRLAHWAATGDPTPMYPSSSARAEEIDTGADWPLPRLREFVAEEQERLAAAFDLITGERWEAEVITAQGRIVPASIIPWLRARELWIHAYDLQLGGDFAFMPEDFLGALVEDVLTHRRTRQTIEVEVSGPPADLARWLTGRGASPRLHLAAGFELPKLPPWL</sequence>
<evidence type="ECO:0000313" key="2">
    <source>
        <dbReference type="EMBL" id="GGN23488.1"/>
    </source>
</evidence>
<dbReference type="SUPFAM" id="SSF55718">
    <property type="entry name" value="SCP-like"/>
    <property type="match status" value="1"/>
</dbReference>
<dbReference type="Proteomes" id="UP000597656">
    <property type="component" value="Unassembled WGS sequence"/>
</dbReference>
<dbReference type="NCBIfam" id="TIGR03083">
    <property type="entry name" value="maleylpyruvate isomerase family mycothiol-dependent enzyme"/>
    <property type="match status" value="1"/>
</dbReference>
<dbReference type="InterPro" id="IPR017517">
    <property type="entry name" value="Maleyloyr_isom"/>
</dbReference>
<reference evidence="3" key="1">
    <citation type="journal article" date="2019" name="Int. J. Syst. Evol. Microbiol.">
        <title>The Global Catalogue of Microorganisms (GCM) 10K type strain sequencing project: providing services to taxonomists for standard genome sequencing and annotation.</title>
        <authorList>
            <consortium name="The Broad Institute Genomics Platform"/>
            <consortium name="The Broad Institute Genome Sequencing Center for Infectious Disease"/>
            <person name="Wu L."/>
            <person name="Ma J."/>
        </authorList>
    </citation>
    <scope>NUCLEOTIDE SEQUENCE [LARGE SCALE GENOMIC DNA]</scope>
    <source>
        <strain evidence="3">CGMCC 4.7319</strain>
    </source>
</reference>
<protein>
    <submittedName>
        <fullName evidence="2">Maleylpyruvate isomerase</fullName>
    </submittedName>
</protein>
<evidence type="ECO:0000313" key="3">
    <source>
        <dbReference type="Proteomes" id="UP000597656"/>
    </source>
</evidence>
<dbReference type="InterPro" id="IPR036527">
    <property type="entry name" value="SCP2_sterol-bd_dom_sf"/>
</dbReference>
<proteinExistence type="predicted"/>
<name>A0ABQ2INP5_9PSEU</name>
<dbReference type="Gene3D" id="1.20.120.450">
    <property type="entry name" value="dinb family like domain"/>
    <property type="match status" value="1"/>
</dbReference>
<dbReference type="InterPro" id="IPR024344">
    <property type="entry name" value="MDMPI_metal-binding"/>
</dbReference>
<dbReference type="RefSeq" id="WP_189159761.1">
    <property type="nucleotide sequence ID" value="NZ_BMNC01000019.1"/>
</dbReference>
<keyword evidence="2" id="KW-0413">Isomerase</keyword>
<dbReference type="Pfam" id="PF11716">
    <property type="entry name" value="MDMPI_N"/>
    <property type="match status" value="1"/>
</dbReference>
<feature type="domain" description="Mycothiol-dependent maleylpyruvate isomerase metal-binding" evidence="1">
    <location>
        <begin position="6"/>
        <end position="138"/>
    </location>
</feature>
<gene>
    <name evidence="2" type="ORF">GCM10011609_76350</name>
</gene>
<keyword evidence="3" id="KW-1185">Reference proteome</keyword>
<organism evidence="2 3">
    <name type="scientific">Lentzea pudingi</name>
    <dbReference type="NCBI Taxonomy" id="1789439"/>
    <lineage>
        <taxon>Bacteria</taxon>
        <taxon>Bacillati</taxon>
        <taxon>Actinomycetota</taxon>
        <taxon>Actinomycetes</taxon>
        <taxon>Pseudonocardiales</taxon>
        <taxon>Pseudonocardiaceae</taxon>
        <taxon>Lentzea</taxon>
    </lineage>
</organism>
<dbReference type="InterPro" id="IPR034660">
    <property type="entry name" value="DinB/YfiT-like"/>
</dbReference>
<accession>A0ABQ2INP5</accession>
<dbReference type="Gene3D" id="3.30.1050.20">
    <property type="match status" value="1"/>
</dbReference>